<gene>
    <name evidence="8" type="ORF">PGLA1383_LOCUS55864</name>
</gene>
<keyword evidence="4" id="KW-0862">Zinc</keyword>
<dbReference type="InterPro" id="IPR028427">
    <property type="entry name" value="Met_Sox_Rdtase_MsrB"/>
</dbReference>
<protein>
    <recommendedName>
        <fullName evidence="7">MsrB domain-containing protein</fullName>
    </recommendedName>
</protein>
<keyword evidence="9" id="KW-1185">Reference proteome</keyword>
<accession>A0A813HSM0</accession>
<dbReference type="OrthoDB" id="44061at2759"/>
<name>A0A813HSM0_POLGL</name>
<dbReference type="SUPFAM" id="SSF51316">
    <property type="entry name" value="Mss4-like"/>
    <property type="match status" value="1"/>
</dbReference>
<dbReference type="PANTHER" id="PTHR46081:SF8">
    <property type="entry name" value="PEPTIDE METHIONINE SULFOXIDE REDUCTASE 2"/>
    <property type="match status" value="1"/>
</dbReference>
<evidence type="ECO:0000256" key="5">
    <source>
        <dbReference type="ARBA" id="ARBA00023002"/>
    </source>
</evidence>
<evidence type="ECO:0000256" key="4">
    <source>
        <dbReference type="ARBA" id="ARBA00022833"/>
    </source>
</evidence>
<keyword evidence="3" id="KW-0479">Metal-binding</keyword>
<evidence type="ECO:0000256" key="3">
    <source>
        <dbReference type="ARBA" id="ARBA00022723"/>
    </source>
</evidence>
<reference evidence="8" key="1">
    <citation type="submission" date="2021-02" db="EMBL/GenBank/DDBJ databases">
        <authorList>
            <person name="Dougan E. K."/>
            <person name="Rhodes N."/>
            <person name="Thang M."/>
            <person name="Chan C."/>
        </authorList>
    </citation>
    <scope>NUCLEOTIDE SEQUENCE</scope>
</reference>
<dbReference type="GO" id="GO:0030091">
    <property type="term" value="P:protein repair"/>
    <property type="evidence" value="ECO:0007669"/>
    <property type="project" value="InterPro"/>
</dbReference>
<dbReference type="InterPro" id="IPR011057">
    <property type="entry name" value="Mss4-like_sf"/>
</dbReference>
<evidence type="ECO:0000313" key="9">
    <source>
        <dbReference type="Proteomes" id="UP000654075"/>
    </source>
</evidence>
<dbReference type="PROSITE" id="PS51790">
    <property type="entry name" value="MSRB"/>
    <property type="match status" value="1"/>
</dbReference>
<feature type="region of interest" description="Disordered" evidence="6">
    <location>
        <begin position="296"/>
        <end position="317"/>
    </location>
</feature>
<feature type="region of interest" description="Disordered" evidence="6">
    <location>
        <begin position="70"/>
        <end position="95"/>
    </location>
</feature>
<dbReference type="GO" id="GO:0033743">
    <property type="term" value="F:peptide-methionine (R)-S-oxide reductase activity"/>
    <property type="evidence" value="ECO:0007669"/>
    <property type="project" value="InterPro"/>
</dbReference>
<evidence type="ECO:0000259" key="7">
    <source>
        <dbReference type="PROSITE" id="PS51790"/>
    </source>
</evidence>
<proteinExistence type="inferred from homology"/>
<dbReference type="Proteomes" id="UP000654075">
    <property type="component" value="Unassembled WGS sequence"/>
</dbReference>
<dbReference type="PANTHER" id="PTHR46081">
    <property type="entry name" value="PEPTIDE METHIONINE SULFOXIDE REDUCTASE 2"/>
    <property type="match status" value="1"/>
</dbReference>
<sequence length="471" mass="51177">MAAVQRQLRAVRQSGGSALQTAASSGRLAALFSCARRRGSGDERSVSTSTEAMGAGADVVDTARLRAGLGVPSSPSGLERRHSVRRRRVPGSRAANSRRALSNLLRIRESLESGSLDFESQEVESLWSRVPSEVFLSPSASSSAPERRFRVQGLAVWFGVLHFSQRKLWQVTRLVFFSLKRGCNRLPALGWALGVLVLSRQMLQLPAAWEPPRAQFALFVFAPFLVPGLHFLHSQAKKVAASILTVPHVRSRVVHWPKTLLVLALGACYAPDILNFAGGLRPLRLSSSSVGMAAANRDPSTYEEPTQKGSTHLLPTGAKDVSLPDAEWKSKLPENVYKVLRQKATEPGGKLTFPKGFDDHKAEGVYACAGCLAAGFEVPLYTSRMKFDCGCGWPGFWTNVKDAVYEKRDADGSRCEVLCSRCDGHMGHVFRGEAFGHPTDERHCVNSLSLVFLPAKGGNMVAPSYTGAVYG</sequence>
<comment type="cofactor">
    <cofactor evidence="1">
        <name>Zn(2+)</name>
        <dbReference type="ChEBI" id="CHEBI:29105"/>
    </cofactor>
</comment>
<comment type="caution">
    <text evidence="8">The sequence shown here is derived from an EMBL/GenBank/DDBJ whole genome shotgun (WGS) entry which is preliminary data.</text>
</comment>
<evidence type="ECO:0000256" key="1">
    <source>
        <dbReference type="ARBA" id="ARBA00001947"/>
    </source>
</evidence>
<feature type="domain" description="MsrB" evidence="7">
    <location>
        <begin position="325"/>
        <end position="455"/>
    </location>
</feature>
<dbReference type="Pfam" id="PF01641">
    <property type="entry name" value="SelR"/>
    <property type="match status" value="1"/>
</dbReference>
<dbReference type="InterPro" id="IPR002579">
    <property type="entry name" value="Met_Sox_Rdtase_MsrB_dom"/>
</dbReference>
<dbReference type="EMBL" id="CAJNNV010032825">
    <property type="protein sequence ID" value="CAE8641148.1"/>
    <property type="molecule type" value="Genomic_DNA"/>
</dbReference>
<organism evidence="8 9">
    <name type="scientific">Polarella glacialis</name>
    <name type="common">Dinoflagellate</name>
    <dbReference type="NCBI Taxonomy" id="89957"/>
    <lineage>
        <taxon>Eukaryota</taxon>
        <taxon>Sar</taxon>
        <taxon>Alveolata</taxon>
        <taxon>Dinophyceae</taxon>
        <taxon>Suessiales</taxon>
        <taxon>Suessiaceae</taxon>
        <taxon>Polarella</taxon>
    </lineage>
</organism>
<keyword evidence="5" id="KW-0560">Oxidoreductase</keyword>
<dbReference type="GO" id="GO:0046872">
    <property type="term" value="F:metal ion binding"/>
    <property type="evidence" value="ECO:0007669"/>
    <property type="project" value="UniProtKB-KW"/>
</dbReference>
<comment type="similarity">
    <text evidence="2">Belongs to the MsrB Met sulfoxide reductase family.</text>
</comment>
<dbReference type="AlphaFoldDB" id="A0A813HSM0"/>
<evidence type="ECO:0000313" key="8">
    <source>
        <dbReference type="EMBL" id="CAE8641148.1"/>
    </source>
</evidence>
<dbReference type="Gene3D" id="2.170.150.20">
    <property type="entry name" value="Peptide methionine sulfoxide reductase"/>
    <property type="match status" value="1"/>
</dbReference>
<evidence type="ECO:0000256" key="2">
    <source>
        <dbReference type="ARBA" id="ARBA00007174"/>
    </source>
</evidence>
<evidence type="ECO:0000256" key="6">
    <source>
        <dbReference type="SAM" id="MobiDB-lite"/>
    </source>
</evidence>
<dbReference type="GO" id="GO:0006979">
    <property type="term" value="P:response to oxidative stress"/>
    <property type="evidence" value="ECO:0007669"/>
    <property type="project" value="InterPro"/>
</dbReference>